<dbReference type="EMBL" id="CAMGYJ010000003">
    <property type="protein sequence ID" value="CAI0390886.1"/>
    <property type="molecule type" value="Genomic_DNA"/>
</dbReference>
<sequence>MSLLPSTRCLNLLKKCKSLNQLKQAHGQAIACGLGHNSFALSRILALCAEVRLQTGTSTAADHAWKLFQSIHRPTICICNTAIKCLLQNDDLSKIFQVYSTIWRNGMYPDDYTLPYVLKACLKLESRFNGEAVHGSCLKLGLEWFTVVGNSFILFYSGFGCMGAAGKVFDEMPSPCVVSWTSMVSGYAKAGEVGKARLCFDQAPIKDGGLWGAMISGYVQNSCYKECLYLFKLMQLADVQPDEGIFSSILTASAQLGALDTGMWIHRQLTRSGFQLSTRLSTALVDMYVKCGNLALARNLFDEIPDRDVVCWNVMISGVAIHGDGENALKLLLEMEAAGLQPDDITFLTILAACSHSNMASEGLMILDKMCNEYKLEPKSEHFGCIVDLLSREGLLQEAERIIQRMPSSSSSSEEAIAWRALLNACCSQGDAQLAEVAAERLFKLESHSGAYTLLSNLYSAAGKHDEAKRVRKMMRDRGVEKSPGSSSIEIGGSVHEFVAGEKTQPEFSSPTT</sequence>
<dbReference type="InterPro" id="IPR011990">
    <property type="entry name" value="TPR-like_helical_dom_sf"/>
</dbReference>
<keyword evidence="1" id="KW-0677">Repeat</keyword>
<evidence type="ECO:0000313" key="5">
    <source>
        <dbReference type="Proteomes" id="UP001154282"/>
    </source>
</evidence>
<proteinExistence type="predicted"/>
<dbReference type="GO" id="GO:0003723">
    <property type="term" value="F:RNA binding"/>
    <property type="evidence" value="ECO:0007669"/>
    <property type="project" value="InterPro"/>
</dbReference>
<dbReference type="InterPro" id="IPR046960">
    <property type="entry name" value="PPR_At4g14850-like_plant"/>
</dbReference>
<evidence type="ECO:0000313" key="4">
    <source>
        <dbReference type="EMBL" id="CAI0390886.1"/>
    </source>
</evidence>
<organism evidence="4 5">
    <name type="scientific">Linum tenue</name>
    <dbReference type="NCBI Taxonomy" id="586396"/>
    <lineage>
        <taxon>Eukaryota</taxon>
        <taxon>Viridiplantae</taxon>
        <taxon>Streptophyta</taxon>
        <taxon>Embryophyta</taxon>
        <taxon>Tracheophyta</taxon>
        <taxon>Spermatophyta</taxon>
        <taxon>Magnoliopsida</taxon>
        <taxon>eudicotyledons</taxon>
        <taxon>Gunneridae</taxon>
        <taxon>Pentapetalae</taxon>
        <taxon>rosids</taxon>
        <taxon>fabids</taxon>
        <taxon>Malpighiales</taxon>
        <taxon>Linaceae</taxon>
        <taxon>Linum</taxon>
    </lineage>
</organism>
<keyword evidence="5" id="KW-1185">Reference proteome</keyword>
<name>A0AAV0HZV9_9ROSI</name>
<dbReference type="PROSITE" id="PS51375">
    <property type="entry name" value="PPR"/>
    <property type="match status" value="3"/>
</dbReference>
<dbReference type="FunFam" id="1.25.40.10:FF:000184">
    <property type="entry name" value="Pentatricopeptide repeat-containing protein, chloroplastic"/>
    <property type="match status" value="1"/>
</dbReference>
<comment type="caution">
    <text evidence="4">The sequence shown here is derived from an EMBL/GenBank/DDBJ whole genome shotgun (WGS) entry which is preliminary data.</text>
</comment>
<dbReference type="Pfam" id="PF20431">
    <property type="entry name" value="E_motif"/>
    <property type="match status" value="1"/>
</dbReference>
<reference evidence="4" key="1">
    <citation type="submission" date="2022-08" db="EMBL/GenBank/DDBJ databases">
        <authorList>
            <person name="Gutierrez-Valencia J."/>
        </authorList>
    </citation>
    <scope>NUCLEOTIDE SEQUENCE</scope>
</reference>
<dbReference type="Gene3D" id="1.25.40.10">
    <property type="entry name" value="Tetratricopeptide repeat domain"/>
    <property type="match status" value="4"/>
</dbReference>
<dbReference type="Pfam" id="PF13041">
    <property type="entry name" value="PPR_2"/>
    <property type="match status" value="1"/>
</dbReference>
<dbReference type="GO" id="GO:0009451">
    <property type="term" value="P:RNA modification"/>
    <property type="evidence" value="ECO:0007669"/>
    <property type="project" value="InterPro"/>
</dbReference>
<dbReference type="InterPro" id="IPR002885">
    <property type="entry name" value="PPR_rpt"/>
</dbReference>
<evidence type="ECO:0000256" key="1">
    <source>
        <dbReference type="ARBA" id="ARBA00022737"/>
    </source>
</evidence>
<feature type="repeat" description="PPR" evidence="2">
    <location>
        <begin position="448"/>
        <end position="482"/>
    </location>
</feature>
<dbReference type="InterPro" id="IPR046848">
    <property type="entry name" value="E_motif"/>
</dbReference>
<dbReference type="PANTHER" id="PTHR47926:SF352">
    <property type="entry name" value="REPEAT-CONTAINING PROTEIN, PUTATIVE-RELATED"/>
    <property type="match status" value="1"/>
</dbReference>
<evidence type="ECO:0000256" key="3">
    <source>
        <dbReference type="SAM" id="MobiDB-lite"/>
    </source>
</evidence>
<dbReference type="PANTHER" id="PTHR47926">
    <property type="entry name" value="PENTATRICOPEPTIDE REPEAT-CONTAINING PROTEIN"/>
    <property type="match status" value="1"/>
</dbReference>
<dbReference type="Pfam" id="PF01535">
    <property type="entry name" value="PPR"/>
    <property type="match status" value="3"/>
</dbReference>
<dbReference type="Proteomes" id="UP001154282">
    <property type="component" value="Unassembled WGS sequence"/>
</dbReference>
<protein>
    <recommendedName>
        <fullName evidence="6">Pentatricopeptide repeat-containing protein</fullName>
    </recommendedName>
</protein>
<dbReference type="NCBIfam" id="TIGR00756">
    <property type="entry name" value="PPR"/>
    <property type="match status" value="4"/>
</dbReference>
<evidence type="ECO:0008006" key="6">
    <source>
        <dbReference type="Google" id="ProtNLM"/>
    </source>
</evidence>
<gene>
    <name evidence="4" type="ORF">LITE_LOCUS6902</name>
</gene>
<accession>A0AAV0HZV9</accession>
<feature type="repeat" description="PPR" evidence="2">
    <location>
        <begin position="207"/>
        <end position="241"/>
    </location>
</feature>
<feature type="repeat" description="PPR" evidence="2">
    <location>
        <begin position="308"/>
        <end position="342"/>
    </location>
</feature>
<evidence type="ECO:0000256" key="2">
    <source>
        <dbReference type="PROSITE-ProRule" id="PRU00708"/>
    </source>
</evidence>
<feature type="compositionally biased region" description="Low complexity" evidence="3">
    <location>
        <begin position="483"/>
        <end position="494"/>
    </location>
</feature>
<feature type="region of interest" description="Disordered" evidence="3">
    <location>
        <begin position="477"/>
        <end position="513"/>
    </location>
</feature>
<dbReference type="SUPFAM" id="SSF48452">
    <property type="entry name" value="TPR-like"/>
    <property type="match status" value="1"/>
</dbReference>
<dbReference type="AlphaFoldDB" id="A0AAV0HZV9"/>